<sequence>MKKHIEKDIDKVVQWLRKMVNESGTKGLIVGVSGGIDSAVVAYLIKKACPNNSIGVILPCKSNPKDKEDALAVVNGCGIDSVEVDLTQIHESLFDQITNNLMDKNLIDDKTPARLSDANLRARLRMSTIYAIANTKNYLVAGTDNAAEVYTGYFTKYGDGGVDILPIANLLKRDVYEWARVLGVPKSVLDRAPSAGLWEGQTDEKEMGTTYDMIDDLIEGKEIPQKDREVIENLHRKTEHKRKMPPAPEK</sequence>
<protein>
    <recommendedName>
        <fullName evidence="8 10">NH(3)-dependent NAD(+) synthetase</fullName>
        <ecNumber evidence="8 10">6.3.1.5</ecNumber>
    </recommendedName>
</protein>
<evidence type="ECO:0000256" key="4">
    <source>
        <dbReference type="ARBA" id="ARBA00022741"/>
    </source>
</evidence>
<feature type="binding site" evidence="8">
    <location>
        <position position="163"/>
    </location>
    <ligand>
        <name>deamido-NAD(+)</name>
        <dbReference type="ChEBI" id="CHEBI:58437"/>
        <note>ligand shared between two neighboring subunits</note>
    </ligand>
</feature>
<keyword evidence="7 8" id="KW-0520">NAD</keyword>
<comment type="function">
    <text evidence="8">Catalyzes the ATP-dependent amidation of deamido-NAD to form NAD. Uses ammonia as a nitrogen source.</text>
</comment>
<keyword evidence="6 8" id="KW-0460">Magnesium</keyword>
<feature type="compositionally biased region" description="Basic and acidic residues" evidence="11">
    <location>
        <begin position="225"/>
        <end position="236"/>
    </location>
</feature>
<evidence type="ECO:0000259" key="12">
    <source>
        <dbReference type="Pfam" id="PF02540"/>
    </source>
</evidence>
<evidence type="ECO:0000256" key="11">
    <source>
        <dbReference type="SAM" id="MobiDB-lite"/>
    </source>
</evidence>
<evidence type="ECO:0000256" key="8">
    <source>
        <dbReference type="HAMAP-Rule" id="MF_00193"/>
    </source>
</evidence>
<dbReference type="PANTHER" id="PTHR23090">
    <property type="entry name" value="NH 3 /GLUTAMINE-DEPENDENT NAD + SYNTHETASE"/>
    <property type="match status" value="1"/>
</dbReference>
<keyword evidence="14" id="KW-1185">Reference proteome</keyword>
<name>A0A267MJM4_9FIRM</name>
<evidence type="ECO:0000256" key="7">
    <source>
        <dbReference type="ARBA" id="ARBA00023027"/>
    </source>
</evidence>
<keyword evidence="4 8" id="KW-0547">Nucleotide-binding</keyword>
<feature type="binding site" description="in other chain" evidence="8">
    <location>
        <position position="156"/>
    </location>
    <ligand>
        <name>deamido-NAD(+)</name>
        <dbReference type="ChEBI" id="CHEBI:58437"/>
        <note>ligand shared between two neighboring subunits</note>
    </ligand>
</feature>
<dbReference type="GO" id="GO:0004359">
    <property type="term" value="F:glutaminase activity"/>
    <property type="evidence" value="ECO:0007669"/>
    <property type="project" value="InterPro"/>
</dbReference>
<evidence type="ECO:0000256" key="1">
    <source>
        <dbReference type="ARBA" id="ARBA00005859"/>
    </source>
</evidence>
<dbReference type="InterPro" id="IPR022310">
    <property type="entry name" value="NAD/GMP_synthase"/>
</dbReference>
<evidence type="ECO:0000256" key="9">
    <source>
        <dbReference type="RuleBase" id="RU003811"/>
    </source>
</evidence>
<dbReference type="SUPFAM" id="SSF52402">
    <property type="entry name" value="Adenine nucleotide alpha hydrolases-like"/>
    <property type="match status" value="1"/>
</dbReference>
<keyword evidence="3 8" id="KW-0479">Metal-binding</keyword>
<evidence type="ECO:0000313" key="13">
    <source>
        <dbReference type="EMBL" id="PAB58983.1"/>
    </source>
</evidence>
<dbReference type="Proteomes" id="UP000216024">
    <property type="component" value="Unassembled WGS sequence"/>
</dbReference>
<comment type="subunit">
    <text evidence="8">Homodimer.</text>
</comment>
<dbReference type="NCBIfam" id="TIGR00552">
    <property type="entry name" value="nadE"/>
    <property type="match status" value="1"/>
</dbReference>
<dbReference type="UniPathway" id="UPA00253">
    <property type="reaction ID" value="UER00333"/>
</dbReference>
<feature type="binding site" evidence="8">
    <location>
        <position position="143"/>
    </location>
    <ligand>
        <name>ATP</name>
        <dbReference type="ChEBI" id="CHEBI:30616"/>
    </ligand>
</feature>
<dbReference type="AlphaFoldDB" id="A0A267MJM4"/>
<feature type="binding site" evidence="8">
    <location>
        <position position="37"/>
    </location>
    <ligand>
        <name>Mg(2+)</name>
        <dbReference type="ChEBI" id="CHEBI:18420"/>
    </ligand>
</feature>
<feature type="binding site" evidence="8">
    <location>
        <begin position="31"/>
        <end position="38"/>
    </location>
    <ligand>
        <name>ATP</name>
        <dbReference type="ChEBI" id="CHEBI:30616"/>
    </ligand>
</feature>
<dbReference type="GO" id="GO:0008795">
    <property type="term" value="F:NAD+ synthase activity"/>
    <property type="evidence" value="ECO:0007669"/>
    <property type="project" value="UniProtKB-UniRule"/>
</dbReference>
<evidence type="ECO:0000256" key="5">
    <source>
        <dbReference type="ARBA" id="ARBA00022840"/>
    </source>
</evidence>
<dbReference type="EMBL" id="NIBG01000010">
    <property type="protein sequence ID" value="PAB58983.1"/>
    <property type="molecule type" value="Genomic_DNA"/>
</dbReference>
<dbReference type="InterPro" id="IPR022926">
    <property type="entry name" value="NH(3)-dep_NAD(+)_synth"/>
</dbReference>
<reference evidence="13 14" key="1">
    <citation type="submission" date="2017-06" db="EMBL/GenBank/DDBJ databases">
        <title>Draft genome sequence of anaerobic fermentative bacterium Anaeromicrobium sediminis DY2726D isolated from West Pacific Ocean sediments.</title>
        <authorList>
            <person name="Zeng X."/>
        </authorList>
    </citation>
    <scope>NUCLEOTIDE SEQUENCE [LARGE SCALE GENOMIC DNA]</scope>
    <source>
        <strain evidence="13 14">DY2726D</strain>
    </source>
</reference>
<keyword evidence="2 8" id="KW-0436">Ligase</keyword>
<dbReference type="PANTHER" id="PTHR23090:SF9">
    <property type="entry name" value="GLUTAMINE-DEPENDENT NAD(+) SYNTHETASE"/>
    <property type="match status" value="1"/>
</dbReference>
<dbReference type="Gene3D" id="3.40.50.620">
    <property type="entry name" value="HUPs"/>
    <property type="match status" value="1"/>
</dbReference>
<feature type="region of interest" description="Disordered" evidence="11">
    <location>
        <begin position="225"/>
        <end position="250"/>
    </location>
</feature>
<dbReference type="GO" id="GO:0003952">
    <property type="term" value="F:NAD+ synthase (glutamine-hydrolyzing) activity"/>
    <property type="evidence" value="ECO:0007669"/>
    <property type="project" value="InterPro"/>
</dbReference>
<dbReference type="RefSeq" id="WP_095134049.1">
    <property type="nucleotide sequence ID" value="NZ_NIBG01000010.1"/>
</dbReference>
<feature type="binding site" evidence="8">
    <location>
        <position position="148"/>
    </location>
    <ligand>
        <name>Mg(2+)</name>
        <dbReference type="ChEBI" id="CHEBI:18420"/>
    </ligand>
</feature>
<feature type="binding site" description="in other chain" evidence="8">
    <location>
        <position position="123"/>
    </location>
    <ligand>
        <name>deamido-NAD(+)</name>
        <dbReference type="ChEBI" id="CHEBI:58437"/>
        <note>ligand shared between two neighboring subunits</note>
    </ligand>
</feature>
<dbReference type="OrthoDB" id="9803818at2"/>
<comment type="similarity">
    <text evidence="1 8 9">Belongs to the NAD synthetase family.</text>
</comment>
<evidence type="ECO:0000256" key="10">
    <source>
        <dbReference type="RuleBase" id="RU003812"/>
    </source>
</evidence>
<keyword evidence="5 8" id="KW-0067">ATP-binding</keyword>
<evidence type="ECO:0000313" key="14">
    <source>
        <dbReference type="Proteomes" id="UP000216024"/>
    </source>
</evidence>
<feature type="domain" description="NAD/GMP synthase" evidence="12">
    <location>
        <begin position="9"/>
        <end position="245"/>
    </location>
</feature>
<evidence type="ECO:0000256" key="6">
    <source>
        <dbReference type="ARBA" id="ARBA00022842"/>
    </source>
</evidence>
<evidence type="ECO:0000256" key="3">
    <source>
        <dbReference type="ARBA" id="ARBA00022723"/>
    </source>
</evidence>
<comment type="caution">
    <text evidence="13">The sequence shown here is derived from an EMBL/GenBank/DDBJ whole genome shotgun (WGS) entry which is preliminary data.</text>
</comment>
<dbReference type="GO" id="GO:0005737">
    <property type="term" value="C:cytoplasm"/>
    <property type="evidence" value="ECO:0007669"/>
    <property type="project" value="InterPro"/>
</dbReference>
<gene>
    <name evidence="8 13" type="primary">nadE</name>
    <name evidence="13" type="ORF">CCE28_12430</name>
</gene>
<evidence type="ECO:0000256" key="2">
    <source>
        <dbReference type="ARBA" id="ARBA00022598"/>
    </source>
</evidence>
<organism evidence="13 14">
    <name type="scientific">Anaeromicrobium sediminis</name>
    <dbReference type="NCBI Taxonomy" id="1478221"/>
    <lineage>
        <taxon>Bacteria</taxon>
        <taxon>Bacillati</taxon>
        <taxon>Bacillota</taxon>
        <taxon>Clostridia</taxon>
        <taxon>Peptostreptococcales</taxon>
        <taxon>Thermotaleaceae</taxon>
        <taxon>Anaeromicrobium</taxon>
    </lineage>
</organism>
<dbReference type="HAMAP" id="MF_00193">
    <property type="entry name" value="NadE_ammonia_dep"/>
    <property type="match status" value="1"/>
</dbReference>
<proteinExistence type="inferred from homology"/>
<dbReference type="EC" id="6.3.1.5" evidence="8 10"/>
<feature type="binding site" evidence="8">
    <location>
        <position position="172"/>
    </location>
    <ligand>
        <name>ATP</name>
        <dbReference type="ChEBI" id="CHEBI:30616"/>
    </ligand>
</feature>
<comment type="pathway">
    <text evidence="8">Cofactor biosynthesis; NAD(+) biosynthesis; NAD(+) from deamido-NAD(+) (ammonia route): step 1/1.</text>
</comment>
<dbReference type="GO" id="GO:0009435">
    <property type="term" value="P:NAD+ biosynthetic process"/>
    <property type="evidence" value="ECO:0007669"/>
    <property type="project" value="UniProtKB-UniRule"/>
</dbReference>
<dbReference type="CDD" id="cd00553">
    <property type="entry name" value="NAD_synthase"/>
    <property type="match status" value="1"/>
</dbReference>
<accession>A0A267MJM4</accession>
<dbReference type="Pfam" id="PF02540">
    <property type="entry name" value="NAD_synthase"/>
    <property type="match status" value="1"/>
</dbReference>
<dbReference type="InterPro" id="IPR014729">
    <property type="entry name" value="Rossmann-like_a/b/a_fold"/>
</dbReference>
<dbReference type="GO" id="GO:0005524">
    <property type="term" value="F:ATP binding"/>
    <property type="evidence" value="ECO:0007669"/>
    <property type="project" value="UniProtKB-UniRule"/>
</dbReference>
<feature type="binding site" evidence="8">
    <location>
        <position position="194"/>
    </location>
    <ligand>
        <name>ATP</name>
        <dbReference type="ChEBI" id="CHEBI:30616"/>
    </ligand>
</feature>
<dbReference type="InterPro" id="IPR003694">
    <property type="entry name" value="NAD_synthase"/>
</dbReference>
<feature type="binding site" description="in other chain" evidence="8">
    <location>
        <begin position="240"/>
        <end position="241"/>
    </location>
    <ligand>
        <name>deamido-NAD(+)</name>
        <dbReference type="ChEBI" id="CHEBI:58437"/>
        <note>ligand shared between two neighboring subunits</note>
    </ligand>
</feature>
<comment type="catalytic activity">
    <reaction evidence="8 10">
        <text>deamido-NAD(+) + NH4(+) + ATP = AMP + diphosphate + NAD(+) + H(+)</text>
        <dbReference type="Rhea" id="RHEA:21188"/>
        <dbReference type="ChEBI" id="CHEBI:15378"/>
        <dbReference type="ChEBI" id="CHEBI:28938"/>
        <dbReference type="ChEBI" id="CHEBI:30616"/>
        <dbReference type="ChEBI" id="CHEBI:33019"/>
        <dbReference type="ChEBI" id="CHEBI:57540"/>
        <dbReference type="ChEBI" id="CHEBI:58437"/>
        <dbReference type="ChEBI" id="CHEBI:456215"/>
        <dbReference type="EC" id="6.3.1.5"/>
    </reaction>
</comment>
<dbReference type="GO" id="GO:0046872">
    <property type="term" value="F:metal ion binding"/>
    <property type="evidence" value="ECO:0007669"/>
    <property type="project" value="UniProtKB-KW"/>
</dbReference>